<keyword evidence="2" id="KW-1185">Reference proteome</keyword>
<sequence length="160" mass="17649">MLGLRSLVGLSVLLALLASCAPLSIYHRDGAPVSRMQSDLLSCQISALEDVPVSNQIRQEPPVYIPARRYCNSDGRCYTRGGYFEEGRIYTVDVNADLRRKAEGQCMADQGYRPVTLPNCPNSVFRAAPKASTQVLPRLNPRSCAIRYQDGTWQIVTQGG</sequence>
<evidence type="ECO:0000313" key="2">
    <source>
        <dbReference type="Proteomes" id="UP001208690"/>
    </source>
</evidence>
<dbReference type="Proteomes" id="UP001208690">
    <property type="component" value="Unassembled WGS sequence"/>
</dbReference>
<protein>
    <recommendedName>
        <fullName evidence="3">Lipoprotein</fullName>
    </recommendedName>
</protein>
<evidence type="ECO:0000313" key="1">
    <source>
        <dbReference type="EMBL" id="MCV3270922.1"/>
    </source>
</evidence>
<proteinExistence type="predicted"/>
<name>A0ABT3BBG5_9RHOB</name>
<dbReference type="EMBL" id="JALIEB010000003">
    <property type="protein sequence ID" value="MCV3270922.1"/>
    <property type="molecule type" value="Genomic_DNA"/>
</dbReference>
<dbReference type="RefSeq" id="WP_263843246.1">
    <property type="nucleotide sequence ID" value="NZ_JALIEB010000003.1"/>
</dbReference>
<dbReference type="PROSITE" id="PS51257">
    <property type="entry name" value="PROKAR_LIPOPROTEIN"/>
    <property type="match status" value="1"/>
</dbReference>
<organism evidence="1 2">
    <name type="scientific">Roseobacter sinensis</name>
    <dbReference type="NCBI Taxonomy" id="2931391"/>
    <lineage>
        <taxon>Bacteria</taxon>
        <taxon>Pseudomonadati</taxon>
        <taxon>Pseudomonadota</taxon>
        <taxon>Alphaproteobacteria</taxon>
        <taxon>Rhodobacterales</taxon>
        <taxon>Roseobacteraceae</taxon>
        <taxon>Roseobacter</taxon>
    </lineage>
</organism>
<accession>A0ABT3BBG5</accession>
<comment type="caution">
    <text evidence="1">The sequence shown here is derived from an EMBL/GenBank/DDBJ whole genome shotgun (WGS) entry which is preliminary data.</text>
</comment>
<evidence type="ECO:0008006" key="3">
    <source>
        <dbReference type="Google" id="ProtNLM"/>
    </source>
</evidence>
<reference evidence="1 2" key="1">
    <citation type="submission" date="2022-04" db="EMBL/GenBank/DDBJ databases">
        <title>Roseobacter sp. WL0113 is a bacterium isolated from neritic sediment.</title>
        <authorList>
            <person name="Wang L."/>
            <person name="He W."/>
            <person name="Zhang D.-F."/>
        </authorList>
    </citation>
    <scope>NUCLEOTIDE SEQUENCE [LARGE SCALE GENOMIC DNA]</scope>
    <source>
        <strain evidence="1 2">WL0113</strain>
    </source>
</reference>
<gene>
    <name evidence="1" type="ORF">MUB52_05730</name>
</gene>